<sequence>MGSSPRSLSLAQHRGNLQHRHRHDDLSHQRRPVREVSP</sequence>
<dbReference type="EMBL" id="CP011125">
    <property type="protein sequence ID" value="AKF08191.1"/>
    <property type="molecule type" value="Genomic_DNA"/>
</dbReference>
<dbReference type="AlphaFoldDB" id="A0A0F6YLC8"/>
<accession>A0A0F6YLC8</accession>
<organism evidence="2 3">
    <name type="scientific">Sandaracinus amylolyticus</name>
    <dbReference type="NCBI Taxonomy" id="927083"/>
    <lineage>
        <taxon>Bacteria</taxon>
        <taxon>Pseudomonadati</taxon>
        <taxon>Myxococcota</taxon>
        <taxon>Polyangia</taxon>
        <taxon>Polyangiales</taxon>
        <taxon>Sandaracinaceae</taxon>
        <taxon>Sandaracinus</taxon>
    </lineage>
</organism>
<keyword evidence="3" id="KW-1185">Reference proteome</keyword>
<reference evidence="2 3" key="1">
    <citation type="submission" date="2015-03" db="EMBL/GenBank/DDBJ databases">
        <title>Genome assembly of Sandaracinus amylolyticus DSM 53668.</title>
        <authorList>
            <person name="Sharma G."/>
            <person name="Subramanian S."/>
        </authorList>
    </citation>
    <scope>NUCLEOTIDE SEQUENCE [LARGE SCALE GENOMIC DNA]</scope>
    <source>
        <strain evidence="2 3">DSM 53668</strain>
    </source>
</reference>
<feature type="compositionally biased region" description="Basic and acidic residues" evidence="1">
    <location>
        <begin position="23"/>
        <end position="38"/>
    </location>
</feature>
<evidence type="ECO:0000256" key="1">
    <source>
        <dbReference type="SAM" id="MobiDB-lite"/>
    </source>
</evidence>
<evidence type="ECO:0000313" key="2">
    <source>
        <dbReference type="EMBL" id="AKF08191.1"/>
    </source>
</evidence>
<feature type="compositionally biased region" description="Polar residues" evidence="1">
    <location>
        <begin position="1"/>
        <end position="10"/>
    </location>
</feature>
<protein>
    <submittedName>
        <fullName evidence="2">Uncharacterized protein</fullName>
    </submittedName>
</protein>
<dbReference type="Proteomes" id="UP000034883">
    <property type="component" value="Chromosome"/>
</dbReference>
<name>A0A0F6YLC8_9BACT</name>
<dbReference type="KEGG" id="samy:DB32_005340"/>
<feature type="region of interest" description="Disordered" evidence="1">
    <location>
        <begin position="1"/>
        <end position="38"/>
    </location>
</feature>
<gene>
    <name evidence="2" type="ORF">DB32_005340</name>
</gene>
<proteinExistence type="predicted"/>
<evidence type="ECO:0000313" key="3">
    <source>
        <dbReference type="Proteomes" id="UP000034883"/>
    </source>
</evidence>